<feature type="transmembrane region" description="Helical" evidence="2">
    <location>
        <begin position="91"/>
        <end position="121"/>
    </location>
</feature>
<evidence type="ECO:0008006" key="5">
    <source>
        <dbReference type="Google" id="ProtNLM"/>
    </source>
</evidence>
<feature type="region of interest" description="Disordered" evidence="1">
    <location>
        <begin position="126"/>
        <end position="147"/>
    </location>
</feature>
<keyword evidence="2" id="KW-0812">Transmembrane</keyword>
<feature type="transmembrane region" description="Helical" evidence="2">
    <location>
        <begin position="50"/>
        <end position="71"/>
    </location>
</feature>
<protein>
    <recommendedName>
        <fullName evidence="5">DUF4064 domain-containing protein</fullName>
    </recommendedName>
</protein>
<organism evidence="3 4">
    <name type="scientific">Virgibacillus kekensis</name>
    <dbReference type="NCBI Taxonomy" id="202261"/>
    <lineage>
        <taxon>Bacteria</taxon>
        <taxon>Bacillati</taxon>
        <taxon>Bacillota</taxon>
        <taxon>Bacilli</taxon>
        <taxon>Bacillales</taxon>
        <taxon>Bacillaceae</taxon>
        <taxon>Virgibacillus</taxon>
    </lineage>
</organism>
<reference evidence="4" key="1">
    <citation type="journal article" date="2019" name="Int. J. Syst. Evol. Microbiol.">
        <title>The Global Catalogue of Microorganisms (GCM) 10K type strain sequencing project: providing services to taxonomists for standard genome sequencing and annotation.</title>
        <authorList>
            <consortium name="The Broad Institute Genomics Platform"/>
            <consortium name="The Broad Institute Genome Sequencing Center for Infectious Disease"/>
            <person name="Wu L."/>
            <person name="Ma J."/>
        </authorList>
    </citation>
    <scope>NUCLEOTIDE SEQUENCE [LARGE SCALE GENOMIC DNA]</scope>
    <source>
        <strain evidence="4">CGMCC 4.7426</strain>
    </source>
</reference>
<evidence type="ECO:0000313" key="3">
    <source>
        <dbReference type="EMBL" id="MFC4558250.1"/>
    </source>
</evidence>
<proteinExistence type="predicted"/>
<keyword evidence="2" id="KW-1133">Transmembrane helix</keyword>
<sequence length="147" mass="16075">MNDKYIHQMALAGSALGIVGSVLWVYYGTLFIGGWIEGDMKNSLTLTDSALRTGLIIAFIQSVVSIAFFIVTLVKTTRWHIEVNSIHTGKWFLYSGIGIAVINLFQLVPCALLITAGVFCLKRQNKPTESSRGSQKPDENTAGVIQP</sequence>
<feature type="transmembrane region" description="Helical" evidence="2">
    <location>
        <begin position="6"/>
        <end position="29"/>
    </location>
</feature>
<keyword evidence="2" id="KW-0472">Membrane</keyword>
<dbReference type="Proteomes" id="UP001595989">
    <property type="component" value="Unassembled WGS sequence"/>
</dbReference>
<dbReference type="RefSeq" id="WP_390294778.1">
    <property type="nucleotide sequence ID" value="NZ_JBHSFU010000004.1"/>
</dbReference>
<gene>
    <name evidence="3" type="ORF">ACFO3D_08490</name>
</gene>
<evidence type="ECO:0000256" key="1">
    <source>
        <dbReference type="SAM" id="MobiDB-lite"/>
    </source>
</evidence>
<accession>A0ABV9DHD6</accession>
<name>A0ABV9DHD6_9BACI</name>
<evidence type="ECO:0000256" key="2">
    <source>
        <dbReference type="SAM" id="Phobius"/>
    </source>
</evidence>
<keyword evidence="4" id="KW-1185">Reference proteome</keyword>
<evidence type="ECO:0000313" key="4">
    <source>
        <dbReference type="Proteomes" id="UP001595989"/>
    </source>
</evidence>
<dbReference type="EMBL" id="JBHSFU010000004">
    <property type="protein sequence ID" value="MFC4558250.1"/>
    <property type="molecule type" value="Genomic_DNA"/>
</dbReference>
<comment type="caution">
    <text evidence="3">The sequence shown here is derived from an EMBL/GenBank/DDBJ whole genome shotgun (WGS) entry which is preliminary data.</text>
</comment>